<feature type="transmembrane region" description="Helical" evidence="1">
    <location>
        <begin position="285"/>
        <end position="303"/>
    </location>
</feature>
<feature type="transmembrane region" description="Helical" evidence="1">
    <location>
        <begin position="9"/>
        <end position="30"/>
    </location>
</feature>
<dbReference type="Pfam" id="PF04657">
    <property type="entry name" value="DMT_YdcZ"/>
    <property type="match status" value="2"/>
</dbReference>
<evidence type="ECO:0000313" key="3">
    <source>
        <dbReference type="Proteomes" id="UP000470875"/>
    </source>
</evidence>
<protein>
    <recommendedName>
        <fullName evidence="4">EamA-like transporter family protein</fullName>
    </recommendedName>
</protein>
<organism evidence="2 3">
    <name type="scientific">Scrofimicrobium canadense</name>
    <dbReference type="NCBI Taxonomy" id="2652290"/>
    <lineage>
        <taxon>Bacteria</taxon>
        <taxon>Bacillati</taxon>
        <taxon>Actinomycetota</taxon>
        <taxon>Actinomycetes</taxon>
        <taxon>Actinomycetales</taxon>
        <taxon>Actinomycetaceae</taxon>
        <taxon>Scrofimicrobium</taxon>
    </lineage>
</organism>
<gene>
    <name evidence="2" type="ORF">FYJ24_05420</name>
</gene>
<name>A0A6N7W6U4_9ACTO</name>
<dbReference type="GO" id="GO:0005886">
    <property type="term" value="C:plasma membrane"/>
    <property type="evidence" value="ECO:0007669"/>
    <property type="project" value="TreeGrafter"/>
</dbReference>
<feature type="transmembrane region" description="Helical" evidence="1">
    <location>
        <begin position="136"/>
        <end position="157"/>
    </location>
</feature>
<dbReference type="EMBL" id="VULO01000005">
    <property type="protein sequence ID" value="MSS84213.1"/>
    <property type="molecule type" value="Genomic_DNA"/>
</dbReference>
<evidence type="ECO:0000313" key="2">
    <source>
        <dbReference type="EMBL" id="MSS84213.1"/>
    </source>
</evidence>
<feature type="transmembrane region" description="Helical" evidence="1">
    <location>
        <begin position="42"/>
        <end position="67"/>
    </location>
</feature>
<comment type="caution">
    <text evidence="2">The sequence shown here is derived from an EMBL/GenBank/DDBJ whole genome shotgun (WGS) entry which is preliminary data.</text>
</comment>
<evidence type="ECO:0008006" key="4">
    <source>
        <dbReference type="Google" id="ProtNLM"/>
    </source>
</evidence>
<evidence type="ECO:0000256" key="1">
    <source>
        <dbReference type="SAM" id="Phobius"/>
    </source>
</evidence>
<feature type="transmembrane region" description="Helical" evidence="1">
    <location>
        <begin position="196"/>
        <end position="222"/>
    </location>
</feature>
<dbReference type="InterPro" id="IPR006750">
    <property type="entry name" value="YdcZ"/>
</dbReference>
<keyword evidence="1" id="KW-0472">Membrane</keyword>
<keyword evidence="1" id="KW-0812">Transmembrane</keyword>
<dbReference type="PANTHER" id="PTHR34821:SF2">
    <property type="entry name" value="INNER MEMBRANE PROTEIN YDCZ"/>
    <property type="match status" value="1"/>
</dbReference>
<dbReference type="AlphaFoldDB" id="A0A6N7W6U4"/>
<keyword evidence="3" id="KW-1185">Reference proteome</keyword>
<reference evidence="2 3" key="1">
    <citation type="submission" date="2019-08" db="EMBL/GenBank/DDBJ databases">
        <title>In-depth cultivation of the pig gut microbiome towards novel bacterial diversity and tailored functional studies.</title>
        <authorList>
            <person name="Wylensek D."/>
            <person name="Hitch T.C.A."/>
            <person name="Clavel T."/>
        </authorList>
    </citation>
    <scope>NUCLEOTIDE SEQUENCE [LARGE SCALE GENOMIC DNA]</scope>
    <source>
        <strain evidence="2 3">WB03_NA08</strain>
    </source>
</reference>
<feature type="transmembrane region" description="Helical" evidence="1">
    <location>
        <begin position="163"/>
        <end position="184"/>
    </location>
</feature>
<feature type="transmembrane region" description="Helical" evidence="1">
    <location>
        <begin position="234"/>
        <end position="253"/>
    </location>
</feature>
<sequence length="314" mass="31836">MATKNNSSIFLIAIVVAVTSGAIVSLQGFVDGSLTDASGSPLVGTLVSYVGTIIALPLWALLTGKFPSLWRLLREESQWWWYCIGFLGVPLVLATSWGVVLAGVAVASVASVAGQTITGLILDSRGLGIPRPIPLTPLRILAAVISLAGLSLALIGSNGIAPWLLLGVGVAIFLGGSGLAGLQAGMGFVTGRSNNALAAGLASALGGTVLVLIITVVSWLSGSLDSITLPADPLLYLGGPLGAIVVTAAAWCVRPLGTFRLSLSVVCGQMAAAMVLDAISGMPLPWTTIAACVGVAIGLLIAVSKPQQKRKTHV</sequence>
<dbReference type="PANTHER" id="PTHR34821">
    <property type="entry name" value="INNER MEMBRANE PROTEIN YDCZ"/>
    <property type="match status" value="1"/>
</dbReference>
<dbReference type="Proteomes" id="UP000470875">
    <property type="component" value="Unassembled WGS sequence"/>
</dbReference>
<dbReference type="RefSeq" id="WP_154544333.1">
    <property type="nucleotide sequence ID" value="NZ_VULO01000005.1"/>
</dbReference>
<accession>A0A6N7W6U4</accession>
<keyword evidence="1" id="KW-1133">Transmembrane helix</keyword>
<proteinExistence type="predicted"/>
<feature type="transmembrane region" description="Helical" evidence="1">
    <location>
        <begin position="79"/>
        <end position="99"/>
    </location>
</feature>